<dbReference type="EMBL" id="SOJT01000079">
    <property type="protein sequence ID" value="TET29426.1"/>
    <property type="molecule type" value="Genomic_DNA"/>
</dbReference>
<dbReference type="GO" id="GO:0006096">
    <property type="term" value="P:glycolytic process"/>
    <property type="evidence" value="ECO:0007669"/>
    <property type="project" value="UniProtKB-KW"/>
</dbReference>
<comment type="caution">
    <text evidence="8">The sequence shown here is derived from an EMBL/GenBank/DDBJ whole genome shotgun (WGS) entry which is preliminary data.</text>
</comment>
<comment type="similarity">
    <text evidence="4">Belongs to the BPG-independent phosphoglycerate mutase family. A-PGAM subfamily.</text>
</comment>
<dbReference type="HAMAP" id="MF_01402_A">
    <property type="entry name" value="ApgM_A"/>
    <property type="match status" value="1"/>
</dbReference>
<dbReference type="Pfam" id="PF10143">
    <property type="entry name" value="PhosphMutase"/>
    <property type="match status" value="1"/>
</dbReference>
<evidence type="ECO:0000256" key="4">
    <source>
        <dbReference type="ARBA" id="ARBA00005524"/>
    </source>
</evidence>
<dbReference type="InterPro" id="IPR017850">
    <property type="entry name" value="Alkaline_phosphatase_core_sf"/>
</dbReference>
<comment type="pathway">
    <text evidence="3">Carbohydrate degradation.</text>
</comment>
<accession>A0A523TGH2</accession>
<evidence type="ECO:0000256" key="2">
    <source>
        <dbReference type="ARBA" id="ARBA00002315"/>
    </source>
</evidence>
<dbReference type="EC" id="5.4.2.12" evidence="8"/>
<keyword evidence="5" id="KW-0324">Glycolysis</keyword>
<reference evidence="8 9" key="1">
    <citation type="submission" date="2019-03" db="EMBL/GenBank/DDBJ databases">
        <title>Metabolic potential of uncultured bacteria and archaea associated with petroleum seepage in deep-sea sediments.</title>
        <authorList>
            <person name="Dong X."/>
            <person name="Hubert C."/>
        </authorList>
    </citation>
    <scope>NUCLEOTIDE SEQUENCE [LARGE SCALE GENOMIC DNA]</scope>
    <source>
        <strain evidence="8">E44_bin3</strain>
    </source>
</reference>
<dbReference type="AlphaFoldDB" id="A0A523TGH2"/>
<evidence type="ECO:0000259" key="7">
    <source>
        <dbReference type="Pfam" id="PF01676"/>
    </source>
</evidence>
<sequence>MSLEKKAILVVADGVGDRALESGKTPLQLAKKPTLDKLAKEGSTGLMSTLGRGIIPGSDTSHLALLGYEPHLYYKGRGPLEALGVGMELKEGDVAFRCNFATVDRSGRVIDRRAGRLWEEGKELAKSLQGMRIEGIEVLFFSSTEHRGVLILRGDGLSPAISDTDPHSSLPASVLESVPQREEKKAVKTARIVNQVVERSRGILSSHPLNRKREKEGKLPANIILTRGAGIYEKIPSLKERYGFTSCCIAGAALYKGVARYVGMNILEVPGATGRLDTDIEAKGEACQRALKKFDFVFVHIKGADNASHDGNLKNKLLMIEKIDGLVGILKDEDVYLIVTADHSTPLSLGRHSSDPVPVMICGEGIRQDDVSSFDEVSASRGCLGHLTGIELHRIMVDLMGFAHLVGS</sequence>
<dbReference type="Gene3D" id="3.30.70.2130">
    <property type="entry name" value="Metalloenzyme domain"/>
    <property type="match status" value="1"/>
</dbReference>
<dbReference type="Pfam" id="PF01676">
    <property type="entry name" value="Metalloenzyme"/>
    <property type="match status" value="1"/>
</dbReference>
<dbReference type="SUPFAM" id="SSF53649">
    <property type="entry name" value="Alkaline phosphatase-like"/>
    <property type="match status" value="1"/>
</dbReference>
<proteinExistence type="inferred from homology"/>
<comment type="catalytic activity">
    <reaction evidence="1">
        <text>(2R)-2-phosphoglycerate = (2R)-3-phosphoglycerate</text>
        <dbReference type="Rhea" id="RHEA:15901"/>
        <dbReference type="ChEBI" id="CHEBI:58272"/>
        <dbReference type="ChEBI" id="CHEBI:58289"/>
        <dbReference type="EC" id="5.4.2.12"/>
    </reaction>
</comment>
<evidence type="ECO:0000256" key="3">
    <source>
        <dbReference type="ARBA" id="ARBA00004921"/>
    </source>
</evidence>
<comment type="function">
    <text evidence="2">Catalyzes the interconversion of 2-phosphoglycerate and 3-phosphoglycerate.</text>
</comment>
<organism evidence="8 9">
    <name type="scientific">Aerophobetes bacterium</name>
    <dbReference type="NCBI Taxonomy" id="2030807"/>
    <lineage>
        <taxon>Bacteria</taxon>
        <taxon>Candidatus Aerophobota</taxon>
    </lineage>
</organism>
<dbReference type="PANTHER" id="PTHR31209:SF0">
    <property type="entry name" value="METALLOENZYME DOMAIN-CONTAINING PROTEIN"/>
    <property type="match status" value="1"/>
</dbReference>
<evidence type="ECO:0000313" key="8">
    <source>
        <dbReference type="EMBL" id="TET29426.1"/>
    </source>
</evidence>
<name>A0A523TGH2_UNCAE</name>
<dbReference type="GO" id="GO:0004619">
    <property type="term" value="F:phosphoglycerate mutase activity"/>
    <property type="evidence" value="ECO:0007669"/>
    <property type="project" value="UniProtKB-EC"/>
</dbReference>
<dbReference type="InterPro" id="IPR042253">
    <property type="entry name" value="Pglycerate_mutase_ApgM_sf"/>
</dbReference>
<dbReference type="InterPro" id="IPR006124">
    <property type="entry name" value="Metalloenzyme"/>
</dbReference>
<dbReference type="Proteomes" id="UP000316517">
    <property type="component" value="Unassembled WGS sequence"/>
</dbReference>
<dbReference type="NCBIfam" id="TIGR00306">
    <property type="entry name" value="apgM"/>
    <property type="match status" value="1"/>
</dbReference>
<evidence type="ECO:0000256" key="5">
    <source>
        <dbReference type="ARBA" id="ARBA00023152"/>
    </source>
</evidence>
<dbReference type="CDD" id="cd16011">
    <property type="entry name" value="iPGM_like"/>
    <property type="match status" value="1"/>
</dbReference>
<dbReference type="Gene3D" id="3.40.720.10">
    <property type="entry name" value="Alkaline Phosphatase, subunit A"/>
    <property type="match status" value="1"/>
</dbReference>
<dbReference type="GO" id="GO:0046872">
    <property type="term" value="F:metal ion binding"/>
    <property type="evidence" value="ECO:0007669"/>
    <property type="project" value="InterPro"/>
</dbReference>
<evidence type="ECO:0000313" key="9">
    <source>
        <dbReference type="Proteomes" id="UP000316517"/>
    </source>
</evidence>
<dbReference type="PANTHER" id="PTHR31209">
    <property type="entry name" value="COFACTOR-INDEPENDENT PHOSPHOGLYCERATE MUTASE"/>
    <property type="match status" value="1"/>
</dbReference>
<protein>
    <submittedName>
        <fullName evidence="8">2,3-bisphosphoglycerate-independent phosphoglycerate mutase</fullName>
        <ecNumber evidence="8">5.4.2.12</ecNumber>
    </submittedName>
</protein>
<evidence type="ECO:0000256" key="6">
    <source>
        <dbReference type="ARBA" id="ARBA00023235"/>
    </source>
</evidence>
<evidence type="ECO:0000256" key="1">
    <source>
        <dbReference type="ARBA" id="ARBA00000370"/>
    </source>
</evidence>
<gene>
    <name evidence="8" type="ORF">E3J68_01820</name>
</gene>
<dbReference type="InterPro" id="IPR004456">
    <property type="entry name" value="Pglycerate_mutase_ApgM"/>
</dbReference>
<feature type="domain" description="Metalloenzyme" evidence="7">
    <location>
        <begin position="5"/>
        <end position="398"/>
    </location>
</feature>
<dbReference type="PIRSF" id="PIRSF006392">
    <property type="entry name" value="IPGAM_arch"/>
    <property type="match status" value="1"/>
</dbReference>
<dbReference type="InterPro" id="IPR023665">
    <property type="entry name" value="ApgAM_prokaryotes"/>
</dbReference>
<dbReference type="NCBIfam" id="NF003104">
    <property type="entry name" value="PRK04024.1"/>
    <property type="match status" value="1"/>
</dbReference>
<keyword evidence="6 8" id="KW-0413">Isomerase</keyword>